<comment type="caution">
    <text evidence="2">The sequence shown here is derived from an EMBL/GenBank/DDBJ whole genome shotgun (WGS) entry which is preliminary data.</text>
</comment>
<dbReference type="EMBL" id="RWJF01000001">
    <property type="protein sequence ID" value="RST30293.1"/>
    <property type="molecule type" value="Genomic_DNA"/>
</dbReference>
<protein>
    <submittedName>
        <fullName evidence="2">Uncharacterized protein</fullName>
    </submittedName>
</protein>
<dbReference type="AlphaFoldDB" id="A0A429V8I5"/>
<reference evidence="2 3" key="1">
    <citation type="submission" date="2018-12" db="EMBL/GenBank/DDBJ databases">
        <title>Sphingomonas sp. HMF7854 Genome sequencing and assembly.</title>
        <authorList>
            <person name="Cha I."/>
            <person name="Kang H."/>
            <person name="Kim H."/>
            <person name="Kang J."/>
            <person name="Joh K."/>
        </authorList>
    </citation>
    <scope>NUCLEOTIDE SEQUENCE [LARGE SCALE GENOMIC DNA]</scope>
    <source>
        <strain evidence="2 3">HMF7854</strain>
    </source>
</reference>
<dbReference type="OrthoDB" id="7580818at2"/>
<organism evidence="2 3">
    <name type="scientific">Sphingomonas ginkgonis</name>
    <dbReference type="NCBI Taxonomy" id="2315330"/>
    <lineage>
        <taxon>Bacteria</taxon>
        <taxon>Pseudomonadati</taxon>
        <taxon>Pseudomonadota</taxon>
        <taxon>Alphaproteobacteria</taxon>
        <taxon>Sphingomonadales</taxon>
        <taxon>Sphingomonadaceae</taxon>
        <taxon>Sphingomonas</taxon>
    </lineage>
</organism>
<proteinExistence type="predicted"/>
<dbReference type="RefSeq" id="WP_126718125.1">
    <property type="nucleotide sequence ID" value="NZ_RWJF01000001.1"/>
</dbReference>
<evidence type="ECO:0000256" key="1">
    <source>
        <dbReference type="SAM" id="SignalP"/>
    </source>
</evidence>
<keyword evidence="3" id="KW-1185">Reference proteome</keyword>
<accession>A0A429V8I5</accession>
<dbReference type="PROSITE" id="PS51257">
    <property type="entry name" value="PROKAR_LIPOPROTEIN"/>
    <property type="match status" value="1"/>
</dbReference>
<keyword evidence="1" id="KW-0732">Signal</keyword>
<evidence type="ECO:0000313" key="2">
    <source>
        <dbReference type="EMBL" id="RST30293.1"/>
    </source>
</evidence>
<feature type="signal peptide" evidence="1">
    <location>
        <begin position="1"/>
        <end position="19"/>
    </location>
</feature>
<feature type="chain" id="PRO_5019450187" evidence="1">
    <location>
        <begin position="20"/>
        <end position="102"/>
    </location>
</feature>
<dbReference type="Proteomes" id="UP000274661">
    <property type="component" value="Unassembled WGS sequence"/>
</dbReference>
<sequence length="102" mass="10728">MIRAAPLLLLSALAGCGEAAPTVIDGSSPAAFARTTGIARNELPYADRLTFDEALRTAGGRRFARRDSDGLARTSFDGLTAAEVVAEQRSHEEAAAPDQEEP</sequence>
<evidence type="ECO:0000313" key="3">
    <source>
        <dbReference type="Proteomes" id="UP000274661"/>
    </source>
</evidence>
<name>A0A429V8I5_9SPHN</name>
<gene>
    <name evidence="2" type="ORF">HMF7854_05245</name>
</gene>